<accession>A0A4Z1PW32</accession>
<dbReference type="Proteomes" id="UP000298493">
    <property type="component" value="Unassembled WGS sequence"/>
</dbReference>
<protein>
    <submittedName>
        <fullName evidence="1">Uncharacterized protein</fullName>
    </submittedName>
</protein>
<dbReference type="EMBL" id="SNSC02000001">
    <property type="protein sequence ID" value="TID27630.1"/>
    <property type="molecule type" value="Genomic_DNA"/>
</dbReference>
<dbReference type="AlphaFoldDB" id="A0A4Z1PW32"/>
<proteinExistence type="predicted"/>
<sequence length="92" mass="10519">MKTTTLVPTLIQNACVRRSLWKMDEEGKGDKIRDGWDEGDEEDEDEEVDIEELAIANLGVDKCASGRCRDMFVEWPETIDVDEADNNFEHEA</sequence>
<comment type="caution">
    <text evidence="1">The sequence shown here is derived from an EMBL/GenBank/DDBJ whole genome shotgun (WGS) entry which is preliminary data.</text>
</comment>
<reference evidence="1 2" key="1">
    <citation type="submission" date="2019-04" db="EMBL/GenBank/DDBJ databases">
        <title>High contiguity whole genome sequence and gene annotation resource for two Venturia nashicola isolates.</title>
        <authorList>
            <person name="Prokchorchik M."/>
            <person name="Won K."/>
            <person name="Lee Y."/>
            <person name="Choi E.D."/>
            <person name="Segonzac C."/>
            <person name="Sohn K.H."/>
        </authorList>
    </citation>
    <scope>NUCLEOTIDE SEQUENCE [LARGE SCALE GENOMIC DNA]</scope>
    <source>
        <strain evidence="1 2">PRI2</strain>
    </source>
</reference>
<gene>
    <name evidence="1" type="ORF">E6O75_ATG00397</name>
</gene>
<keyword evidence="2" id="KW-1185">Reference proteome</keyword>
<evidence type="ECO:0000313" key="1">
    <source>
        <dbReference type="EMBL" id="TID27630.1"/>
    </source>
</evidence>
<name>A0A4Z1PW32_9PEZI</name>
<evidence type="ECO:0000313" key="2">
    <source>
        <dbReference type="Proteomes" id="UP000298493"/>
    </source>
</evidence>
<organism evidence="1 2">
    <name type="scientific">Venturia nashicola</name>
    <dbReference type="NCBI Taxonomy" id="86259"/>
    <lineage>
        <taxon>Eukaryota</taxon>
        <taxon>Fungi</taxon>
        <taxon>Dikarya</taxon>
        <taxon>Ascomycota</taxon>
        <taxon>Pezizomycotina</taxon>
        <taxon>Dothideomycetes</taxon>
        <taxon>Pleosporomycetidae</taxon>
        <taxon>Venturiales</taxon>
        <taxon>Venturiaceae</taxon>
        <taxon>Venturia</taxon>
    </lineage>
</organism>